<evidence type="ECO:0000313" key="3">
    <source>
        <dbReference type="EMBL" id="RHJ84105.1"/>
    </source>
</evidence>
<dbReference type="PANTHER" id="PTHR33744:SF1">
    <property type="entry name" value="DNA-BINDING TRANSCRIPTIONAL ACTIVATOR ADER"/>
    <property type="match status" value="1"/>
</dbReference>
<dbReference type="Gene3D" id="1.10.10.2840">
    <property type="entry name" value="PucR C-terminal helix-turn-helix domain"/>
    <property type="match status" value="1"/>
</dbReference>
<dbReference type="AlphaFoldDB" id="A0A415DVC0"/>
<dbReference type="RefSeq" id="WP_118336606.1">
    <property type="nucleotide sequence ID" value="NZ_AP025567.1"/>
</dbReference>
<dbReference type="InterPro" id="IPR025736">
    <property type="entry name" value="PucR_C-HTH_dom"/>
</dbReference>
<accession>A0A415DVC0</accession>
<dbReference type="Pfam" id="PF07905">
    <property type="entry name" value="PucR"/>
    <property type="match status" value="1"/>
</dbReference>
<comment type="caution">
    <text evidence="3">The sequence shown here is derived from an EMBL/GenBank/DDBJ whole genome shotgun (WGS) entry which is preliminary data.</text>
</comment>
<evidence type="ECO:0000313" key="4">
    <source>
        <dbReference type="Proteomes" id="UP000284841"/>
    </source>
</evidence>
<sequence>MALKVKELLQLQSLQGFKLVSGDKGLDKAVCSAGIADYEFAPDVNYHNDNAFDKDSFVISSLLFAQNDSSRILDAVRNLYELGISAFAYKSVIYNELPAEVLAFSNENNLPIFSFGPELYFENIIYEIMEAVQRDDTQILAEANIKKMIENELPKEEVLRISKSISLLFKKNAMAIYLKPFAMGTKLDMSRIFRNFYLNKSLKNKAMLCKYNKGLFIILTSAYEEDEKFELILNEAMESLSINEKKVYIARGNIYHPYEELDRCLREAYHTFAASVTDCRDYGHFNNIGSFKYLIPLKDSYALNEFTESILLPILDKEEYLNTVITLVINNGDITSTALECNCHQNTIRYRLSKVRELIGAGKKTEFEFYAELSTAVRIYLLKKRAAL</sequence>
<reference evidence="3 4" key="1">
    <citation type="submission" date="2018-08" db="EMBL/GenBank/DDBJ databases">
        <title>A genome reference for cultivated species of the human gut microbiota.</title>
        <authorList>
            <person name="Zou Y."/>
            <person name="Xue W."/>
            <person name="Luo G."/>
        </authorList>
    </citation>
    <scope>NUCLEOTIDE SEQUENCE [LARGE SCALE GENOMIC DNA]</scope>
    <source>
        <strain evidence="3 4">AM07-24</strain>
    </source>
</reference>
<feature type="domain" description="PucR C-terminal helix-turn-helix" evidence="2">
    <location>
        <begin position="321"/>
        <end position="377"/>
    </location>
</feature>
<keyword evidence="4" id="KW-1185">Reference proteome</keyword>
<dbReference type="STRING" id="1776384.GCA_900086585_00483"/>
<proteinExistence type="predicted"/>
<protein>
    <submittedName>
        <fullName evidence="3">PucR family transcriptional regulator</fullName>
    </submittedName>
</protein>
<name>A0A415DVC0_9FIRM</name>
<feature type="domain" description="Purine catabolism PurC-like" evidence="1">
    <location>
        <begin position="7"/>
        <end position="132"/>
    </location>
</feature>
<dbReference type="EMBL" id="QRMS01000007">
    <property type="protein sequence ID" value="RHJ84105.1"/>
    <property type="molecule type" value="Genomic_DNA"/>
</dbReference>
<evidence type="ECO:0000259" key="1">
    <source>
        <dbReference type="Pfam" id="PF07905"/>
    </source>
</evidence>
<dbReference type="Pfam" id="PF13556">
    <property type="entry name" value="HTH_30"/>
    <property type="match status" value="1"/>
</dbReference>
<dbReference type="PANTHER" id="PTHR33744">
    <property type="entry name" value="CARBOHYDRATE DIACID REGULATOR"/>
    <property type="match status" value="1"/>
</dbReference>
<dbReference type="InterPro" id="IPR012914">
    <property type="entry name" value="PucR_dom"/>
</dbReference>
<gene>
    <name evidence="3" type="ORF">DW099_18065</name>
</gene>
<dbReference type="InterPro" id="IPR051448">
    <property type="entry name" value="CdaR-like_regulators"/>
</dbReference>
<dbReference type="OrthoDB" id="143422at2"/>
<dbReference type="Proteomes" id="UP000284841">
    <property type="component" value="Unassembled WGS sequence"/>
</dbReference>
<evidence type="ECO:0000259" key="2">
    <source>
        <dbReference type="Pfam" id="PF13556"/>
    </source>
</evidence>
<organism evidence="3 4">
    <name type="scientific">Emergencia timonensis</name>
    <dbReference type="NCBI Taxonomy" id="1776384"/>
    <lineage>
        <taxon>Bacteria</taxon>
        <taxon>Bacillati</taxon>
        <taxon>Bacillota</taxon>
        <taxon>Clostridia</taxon>
        <taxon>Peptostreptococcales</taxon>
        <taxon>Anaerovoracaceae</taxon>
        <taxon>Emergencia</taxon>
    </lineage>
</organism>
<dbReference type="InterPro" id="IPR042070">
    <property type="entry name" value="PucR_C-HTH_sf"/>
</dbReference>